<dbReference type="InterPro" id="IPR017945">
    <property type="entry name" value="DHBP_synth_RibB-like_a/b_dom"/>
</dbReference>
<comment type="pathway">
    <text evidence="1">Protein modification; [NiFe] hydrogenase maturation.</text>
</comment>
<dbReference type="GO" id="GO:0016743">
    <property type="term" value="F:carboxyl- or carbamoyltransferase activity"/>
    <property type="evidence" value="ECO:0007669"/>
    <property type="project" value="UniProtKB-UniRule"/>
</dbReference>
<evidence type="ECO:0000259" key="12">
    <source>
        <dbReference type="PROSITE" id="PS51163"/>
    </source>
</evidence>
<dbReference type="Pfam" id="PF01300">
    <property type="entry name" value="Sua5_yciO_yrdC"/>
    <property type="match status" value="2"/>
</dbReference>
<dbReference type="Pfam" id="PF00708">
    <property type="entry name" value="Acylphosphatase"/>
    <property type="match status" value="1"/>
</dbReference>
<dbReference type="Gene3D" id="3.90.870.40">
    <property type="match status" value="1"/>
</dbReference>
<dbReference type="InterPro" id="IPR017968">
    <property type="entry name" value="Acylphosphatase_CS"/>
</dbReference>
<evidence type="ECO:0000256" key="2">
    <source>
        <dbReference type="ARBA" id="ARBA00008097"/>
    </source>
</evidence>
<evidence type="ECO:0000256" key="6">
    <source>
        <dbReference type="ARBA" id="ARBA00022833"/>
    </source>
</evidence>
<feature type="region of interest" description="Disordered" evidence="10">
    <location>
        <begin position="309"/>
        <end position="347"/>
    </location>
</feature>
<dbReference type="Gene3D" id="3.90.870.50">
    <property type="match status" value="1"/>
</dbReference>
<dbReference type="InterPro" id="IPR041440">
    <property type="entry name" value="HypF_C"/>
</dbReference>
<feature type="compositionally biased region" description="Low complexity" evidence="10">
    <location>
        <begin position="309"/>
        <end position="326"/>
    </location>
</feature>
<evidence type="ECO:0000256" key="4">
    <source>
        <dbReference type="ARBA" id="ARBA00022723"/>
    </source>
</evidence>
<evidence type="ECO:0000256" key="8">
    <source>
        <dbReference type="PIRNR" id="PIRNR006256"/>
    </source>
</evidence>
<dbReference type="AlphaFoldDB" id="A0A7W7QUU1"/>
<feature type="domain" description="Acylphosphatase-like" evidence="11">
    <location>
        <begin position="6"/>
        <end position="92"/>
    </location>
</feature>
<keyword evidence="3" id="KW-0436">Ligase</keyword>
<dbReference type="GO" id="GO:0008270">
    <property type="term" value="F:zinc ion binding"/>
    <property type="evidence" value="ECO:0007669"/>
    <property type="project" value="UniProtKB-KW"/>
</dbReference>
<dbReference type="PANTHER" id="PTHR42959">
    <property type="entry name" value="CARBAMOYLTRANSFERASE"/>
    <property type="match status" value="1"/>
</dbReference>
<evidence type="ECO:0000256" key="1">
    <source>
        <dbReference type="ARBA" id="ARBA00004711"/>
    </source>
</evidence>
<proteinExistence type="inferred from homology"/>
<protein>
    <recommendedName>
        <fullName evidence="8">Carbamoyltransferase</fullName>
        <ecNumber evidence="8">6.2.-.-</ecNumber>
    </recommendedName>
</protein>
<dbReference type="GO" id="GO:0003725">
    <property type="term" value="F:double-stranded RNA binding"/>
    <property type="evidence" value="ECO:0007669"/>
    <property type="project" value="InterPro"/>
</dbReference>
<dbReference type="PROSITE" id="PS51160">
    <property type="entry name" value="ACYLPHOSPHATASE_3"/>
    <property type="match status" value="1"/>
</dbReference>
<keyword evidence="14" id="KW-1185">Reference proteome</keyword>
<evidence type="ECO:0000313" key="14">
    <source>
        <dbReference type="Proteomes" id="UP000552644"/>
    </source>
</evidence>
<dbReference type="InterPro" id="IPR036046">
    <property type="entry name" value="Acylphosphatase-like_dom_sf"/>
</dbReference>
<feature type="active site" evidence="9">
    <location>
        <position position="39"/>
    </location>
</feature>
<sequence length="810" mass="85548">MSTRVRSVIRVEGVVQGVGFRPFVYGLAVRLGLGGLVGNDERGVFIEVEGAPALVAEFTAALRTSPPPLATVERVSARAVPVTGETRFAIARSTEGGTRRALVSPDVATCDDCLREMDDPADRRYGYAFVNCTNCGPRFTIVRDVPYDRPNTTMAGFAMCADCAREYHDPADRRFHAQPVCCPACGPRLRLLGRDGEPLAGDPVEEAVRLLRDGGVLAVKGLGGYHLAALASRESAVAALRARKHRQEKPFAVMVADLAGARSLCEVDEVEERLLTSGARPIVLLHGREEAASRVAPSVAPAVASPASATASTASQGTASSGTSQVAASETSPLAASTGVSGETPAEASGASEGLWLGVMLPYTPLHHLLLRRLGEPVVLTSGNVSDEPIAYRDEDALTRLRGVADAFLVHDRPIHTRTDDSVLRVLRGRELPLRRSRGYAPRPLPLALGLPRPVLACGAELKHTFCVARGTHAFVSHHIGDLENYETFRSFTEGVEHFLRLFDVVPEVVAHDLHPEYMSTKYALALEGADLVGVQHHHAHIASCLADNGVTGPVIGVAFDGLGYGPDATLWGGEFLVADLVSFERAGHLATVPMPGGAAAVRQPWRMAAACLDVAYGGAVPDDLDVVRRNAESWDGVLALGRRGVNAPLTSSAGRLFDAVASVAGVRDVIGYEGQAAIEWEQLADPVEKGHYGHRLTGSSPFVVHGADLVAAIAEDVRAGTETGTVSARFHTTVARIVAEGCARVRETSGLSTVALSGGVFQNALLLVRAAALLEEDGFHVLTHGQVPPNDGGISLGQAAVAAARDNHR</sequence>
<dbReference type="EMBL" id="JACHJP010000011">
    <property type="protein sequence ID" value="MBB4919928.1"/>
    <property type="molecule type" value="Genomic_DNA"/>
</dbReference>
<dbReference type="InterPro" id="IPR001792">
    <property type="entry name" value="Acylphosphatase-like_dom"/>
</dbReference>
<dbReference type="GO" id="GO:0051604">
    <property type="term" value="P:protein maturation"/>
    <property type="evidence" value="ECO:0007669"/>
    <property type="project" value="TreeGrafter"/>
</dbReference>
<feature type="active site" evidence="9">
    <location>
        <position position="21"/>
    </location>
</feature>
<gene>
    <name evidence="13" type="ORF">FHS44_007072</name>
</gene>
<comment type="similarity">
    <text evidence="2 8">Belongs to the carbamoyltransferase HypF family.</text>
</comment>
<dbReference type="PROSITE" id="PS00150">
    <property type="entry name" value="ACYLPHOSPHATASE_1"/>
    <property type="match status" value="1"/>
</dbReference>
<dbReference type="Gene3D" id="3.30.420.360">
    <property type="match status" value="1"/>
</dbReference>
<dbReference type="InterPro" id="IPR006070">
    <property type="entry name" value="Sua5-like_dom"/>
</dbReference>
<dbReference type="GO" id="GO:0003998">
    <property type="term" value="F:acylphosphatase activity"/>
    <property type="evidence" value="ECO:0007669"/>
    <property type="project" value="UniProtKB-EC"/>
</dbReference>
<dbReference type="InterPro" id="IPR055128">
    <property type="entry name" value="HypF_C_2"/>
</dbReference>
<comment type="caution">
    <text evidence="13">The sequence shown here is derived from an EMBL/GenBank/DDBJ whole genome shotgun (WGS) entry which is preliminary data.</text>
</comment>
<evidence type="ECO:0000256" key="10">
    <source>
        <dbReference type="SAM" id="MobiDB-lite"/>
    </source>
</evidence>
<dbReference type="PIRSF" id="PIRSF006256">
    <property type="entry name" value="CMPcnvr_hdrg_mat"/>
    <property type="match status" value="1"/>
</dbReference>
<keyword evidence="4" id="KW-0479">Metal-binding</keyword>
<comment type="catalytic activity">
    <reaction evidence="9">
        <text>an acyl phosphate + H2O = a carboxylate + phosphate + H(+)</text>
        <dbReference type="Rhea" id="RHEA:14965"/>
        <dbReference type="ChEBI" id="CHEBI:15377"/>
        <dbReference type="ChEBI" id="CHEBI:15378"/>
        <dbReference type="ChEBI" id="CHEBI:29067"/>
        <dbReference type="ChEBI" id="CHEBI:43474"/>
        <dbReference type="ChEBI" id="CHEBI:59918"/>
        <dbReference type="EC" id="3.6.1.7"/>
    </reaction>
</comment>
<accession>A0A7W7QUU1</accession>
<evidence type="ECO:0000256" key="7">
    <source>
        <dbReference type="ARBA" id="ARBA00048220"/>
    </source>
</evidence>
<dbReference type="PROSITE" id="PS51163">
    <property type="entry name" value="YRDC"/>
    <property type="match status" value="1"/>
</dbReference>
<dbReference type="Gene3D" id="3.30.110.120">
    <property type="match status" value="1"/>
</dbReference>
<dbReference type="Pfam" id="PF17788">
    <property type="entry name" value="HypF_C"/>
    <property type="match status" value="1"/>
</dbReference>
<evidence type="ECO:0000259" key="11">
    <source>
        <dbReference type="PROSITE" id="PS51160"/>
    </source>
</evidence>
<dbReference type="PANTHER" id="PTHR42959:SF1">
    <property type="entry name" value="CARBAMOYLTRANSFERASE HYPF"/>
    <property type="match status" value="1"/>
</dbReference>
<evidence type="ECO:0000256" key="5">
    <source>
        <dbReference type="ARBA" id="ARBA00022771"/>
    </source>
</evidence>
<keyword evidence="5" id="KW-0863">Zinc-finger</keyword>
<evidence type="ECO:0000256" key="9">
    <source>
        <dbReference type="PROSITE-ProRule" id="PRU00520"/>
    </source>
</evidence>
<dbReference type="EC" id="6.2.-.-" evidence="8"/>
<name>A0A7W7QUU1_9ACTN</name>
<evidence type="ECO:0000256" key="3">
    <source>
        <dbReference type="ARBA" id="ARBA00022598"/>
    </source>
</evidence>
<keyword evidence="9" id="KW-0378">Hydrolase</keyword>
<comment type="catalytic activity">
    <reaction evidence="7">
        <text>C-terminal L-cysteinyl-[HypE protein] + carbamoyl phosphate + ATP + H2O = C-terminal S-carboxamide-L-cysteinyl-[HypE protein] + AMP + phosphate + diphosphate + H(+)</text>
        <dbReference type="Rhea" id="RHEA:55636"/>
        <dbReference type="Rhea" id="RHEA-COMP:14247"/>
        <dbReference type="Rhea" id="RHEA-COMP:14392"/>
        <dbReference type="ChEBI" id="CHEBI:15377"/>
        <dbReference type="ChEBI" id="CHEBI:15378"/>
        <dbReference type="ChEBI" id="CHEBI:30616"/>
        <dbReference type="ChEBI" id="CHEBI:33019"/>
        <dbReference type="ChEBI" id="CHEBI:43474"/>
        <dbReference type="ChEBI" id="CHEBI:58228"/>
        <dbReference type="ChEBI" id="CHEBI:76913"/>
        <dbReference type="ChEBI" id="CHEBI:139126"/>
        <dbReference type="ChEBI" id="CHEBI:456215"/>
    </reaction>
</comment>
<dbReference type="InterPro" id="IPR004421">
    <property type="entry name" value="Carbamoyltransferase_HypF"/>
</dbReference>
<dbReference type="UniPathway" id="UPA00335"/>
<feature type="compositionally biased region" description="Polar residues" evidence="10">
    <location>
        <begin position="327"/>
        <end position="341"/>
    </location>
</feature>
<dbReference type="Proteomes" id="UP000552644">
    <property type="component" value="Unassembled WGS sequence"/>
</dbReference>
<evidence type="ECO:0000313" key="13">
    <source>
        <dbReference type="EMBL" id="MBB4919928.1"/>
    </source>
</evidence>
<feature type="domain" description="YrdC-like" evidence="12">
    <location>
        <begin position="201"/>
        <end position="439"/>
    </location>
</feature>
<dbReference type="InterPro" id="IPR011125">
    <property type="entry name" value="Znf_HypF"/>
</dbReference>
<dbReference type="Pfam" id="PF07503">
    <property type="entry name" value="zf-HYPF"/>
    <property type="match status" value="2"/>
</dbReference>
<dbReference type="InterPro" id="IPR051060">
    <property type="entry name" value="Carbamoyltrans_HypF-like"/>
</dbReference>
<reference evidence="13 14" key="1">
    <citation type="submission" date="2020-08" db="EMBL/GenBank/DDBJ databases">
        <title>Genomic Encyclopedia of Type Strains, Phase III (KMG-III): the genomes of soil and plant-associated and newly described type strains.</title>
        <authorList>
            <person name="Whitman W."/>
        </authorList>
    </citation>
    <scope>NUCLEOTIDE SEQUENCE [LARGE SCALE GENOMIC DNA]</scope>
    <source>
        <strain evidence="13 14">CECT 8840</strain>
    </source>
</reference>
<organism evidence="13 14">
    <name type="scientific">Streptosporangium saharense</name>
    <dbReference type="NCBI Taxonomy" id="1706840"/>
    <lineage>
        <taxon>Bacteria</taxon>
        <taxon>Bacillati</taxon>
        <taxon>Actinomycetota</taxon>
        <taxon>Actinomycetes</taxon>
        <taxon>Streptosporangiales</taxon>
        <taxon>Streptosporangiaceae</taxon>
        <taxon>Streptosporangium</taxon>
    </lineage>
</organism>
<dbReference type="Pfam" id="PF22521">
    <property type="entry name" value="HypF_C_2"/>
    <property type="match status" value="1"/>
</dbReference>
<dbReference type="SUPFAM" id="SSF54975">
    <property type="entry name" value="Acylphosphatase/BLUF domain-like"/>
    <property type="match status" value="1"/>
</dbReference>
<keyword evidence="6" id="KW-0862">Zinc</keyword>
<dbReference type="SUPFAM" id="SSF55821">
    <property type="entry name" value="YrdC/RibB"/>
    <property type="match status" value="2"/>
</dbReference>
<dbReference type="GO" id="GO:0016874">
    <property type="term" value="F:ligase activity"/>
    <property type="evidence" value="ECO:0007669"/>
    <property type="project" value="UniProtKB-UniRule"/>
</dbReference>
<dbReference type="Gene3D" id="3.30.420.40">
    <property type="match status" value="1"/>
</dbReference>